<gene>
    <name evidence="7" type="ORF">AB1Y20_006929</name>
</gene>
<protein>
    <submittedName>
        <fullName evidence="7">Uncharacterized protein</fullName>
    </submittedName>
</protein>
<keyword evidence="4 6" id="KW-1133">Transmembrane helix</keyword>
<comment type="caution">
    <text evidence="7">The sequence shown here is derived from an EMBL/GenBank/DDBJ whole genome shotgun (WGS) entry which is preliminary data.</text>
</comment>
<dbReference type="EMBL" id="JBGBPQ010000015">
    <property type="protein sequence ID" value="KAL1510628.1"/>
    <property type="molecule type" value="Genomic_DNA"/>
</dbReference>
<evidence type="ECO:0000256" key="6">
    <source>
        <dbReference type="RuleBase" id="RU363053"/>
    </source>
</evidence>
<evidence type="ECO:0000256" key="5">
    <source>
        <dbReference type="ARBA" id="ARBA00023136"/>
    </source>
</evidence>
<evidence type="ECO:0000313" key="8">
    <source>
        <dbReference type="Proteomes" id="UP001515480"/>
    </source>
</evidence>
<evidence type="ECO:0000256" key="1">
    <source>
        <dbReference type="ARBA" id="ARBA00004141"/>
    </source>
</evidence>
<dbReference type="PANTHER" id="PTHR11266">
    <property type="entry name" value="PEROXISOMAL MEMBRANE PROTEIN 2, PXMP2 MPV17"/>
    <property type="match status" value="1"/>
</dbReference>
<dbReference type="InterPro" id="IPR007248">
    <property type="entry name" value="Mpv17_PMP22"/>
</dbReference>
<dbReference type="GO" id="GO:0005778">
    <property type="term" value="C:peroxisomal membrane"/>
    <property type="evidence" value="ECO:0007669"/>
    <property type="project" value="TreeGrafter"/>
</dbReference>
<evidence type="ECO:0000256" key="2">
    <source>
        <dbReference type="ARBA" id="ARBA00006824"/>
    </source>
</evidence>
<organism evidence="7 8">
    <name type="scientific">Prymnesium parvum</name>
    <name type="common">Toxic golden alga</name>
    <dbReference type="NCBI Taxonomy" id="97485"/>
    <lineage>
        <taxon>Eukaryota</taxon>
        <taxon>Haptista</taxon>
        <taxon>Haptophyta</taxon>
        <taxon>Prymnesiophyceae</taxon>
        <taxon>Prymnesiales</taxon>
        <taxon>Prymnesiaceae</taxon>
        <taxon>Prymnesium</taxon>
    </lineage>
</organism>
<feature type="transmembrane region" description="Helical" evidence="6">
    <location>
        <begin position="92"/>
        <end position="114"/>
    </location>
</feature>
<comment type="similarity">
    <text evidence="2 6">Belongs to the peroxisomal membrane protein PXMP2/4 family.</text>
</comment>
<reference evidence="7 8" key="1">
    <citation type="journal article" date="2024" name="Science">
        <title>Giant polyketide synthase enzymes in the biosynthesis of giant marine polyether toxins.</title>
        <authorList>
            <person name="Fallon T.R."/>
            <person name="Shende V.V."/>
            <person name="Wierzbicki I.H."/>
            <person name="Pendleton A.L."/>
            <person name="Watervoot N.F."/>
            <person name="Auber R.P."/>
            <person name="Gonzalez D.J."/>
            <person name="Wisecaver J.H."/>
            <person name="Moore B.S."/>
        </authorList>
    </citation>
    <scope>NUCLEOTIDE SEQUENCE [LARGE SCALE GENOMIC DNA]</scope>
    <source>
        <strain evidence="7 8">12B1</strain>
    </source>
</reference>
<keyword evidence="8" id="KW-1185">Reference proteome</keyword>
<feature type="transmembrane region" description="Helical" evidence="6">
    <location>
        <begin position="135"/>
        <end position="154"/>
    </location>
</feature>
<dbReference type="PANTHER" id="PTHR11266:SF80">
    <property type="entry name" value="PEROXISOMAL MEMBRANE PROTEIN 2"/>
    <property type="match status" value="1"/>
</dbReference>
<feature type="transmembrane region" description="Helical" evidence="6">
    <location>
        <begin position="160"/>
        <end position="181"/>
    </location>
</feature>
<comment type="subcellular location">
    <subcellularLocation>
        <location evidence="1">Membrane</location>
        <topology evidence="1">Multi-pass membrane protein</topology>
    </subcellularLocation>
</comment>
<keyword evidence="3 6" id="KW-0812">Transmembrane</keyword>
<dbReference type="Proteomes" id="UP001515480">
    <property type="component" value="Unassembled WGS sequence"/>
</dbReference>
<accession>A0AB34IYY7</accession>
<evidence type="ECO:0000313" key="7">
    <source>
        <dbReference type="EMBL" id="KAL1510628.1"/>
    </source>
</evidence>
<keyword evidence="5 6" id="KW-0472">Membrane</keyword>
<evidence type="ECO:0000256" key="3">
    <source>
        <dbReference type="ARBA" id="ARBA00022692"/>
    </source>
</evidence>
<proteinExistence type="inferred from homology"/>
<name>A0AB34IYY7_PRYPA</name>
<feature type="transmembrane region" description="Helical" evidence="6">
    <location>
        <begin position="193"/>
        <end position="214"/>
    </location>
</feature>
<evidence type="ECO:0000256" key="4">
    <source>
        <dbReference type="ARBA" id="ARBA00022989"/>
    </source>
</evidence>
<dbReference type="AlphaFoldDB" id="A0AB34IYY7"/>
<sequence length="215" mass="22456">MISASALQTSREMRAVVFVLVCAPLVQGISLPAVPLKATRMATFGLSKFGVAYGKLCEDHFVLMAAAQSSVLRGAADLVGQGVQHGAAPEHALAMATVGGLVSGMGGALWLRVLEKHYGTSVAPDVVLRKTATDYLCWAPLANSAYLYGLPLLTGCGHEAALLSLQHGFVSVMAMEMAIFMPYNLIAFEHVPVAIRPLTSAALAALFTIGVGMLA</sequence>